<protein>
    <recommendedName>
        <fullName evidence="1">Glycosyltransferase 2-like domain-containing protein</fullName>
    </recommendedName>
</protein>
<dbReference type="InterPro" id="IPR001173">
    <property type="entry name" value="Glyco_trans_2-like"/>
</dbReference>
<feature type="domain" description="Glycosyltransferase 2-like" evidence="1">
    <location>
        <begin position="10"/>
        <end position="131"/>
    </location>
</feature>
<name>A0A1G2H1K9_9BACT</name>
<dbReference type="Gene3D" id="3.90.550.10">
    <property type="entry name" value="Spore Coat Polysaccharide Biosynthesis Protein SpsA, Chain A"/>
    <property type="match status" value="1"/>
</dbReference>
<evidence type="ECO:0000259" key="1">
    <source>
        <dbReference type="Pfam" id="PF00535"/>
    </source>
</evidence>
<accession>A0A1G2H1K9</accession>
<dbReference type="PANTHER" id="PTHR43179:SF7">
    <property type="entry name" value="RHAMNOSYLTRANSFERASE WBBL"/>
    <property type="match status" value="1"/>
</dbReference>
<comment type="caution">
    <text evidence="2">The sequence shown here is derived from an EMBL/GenBank/DDBJ whole genome shotgun (WGS) entry which is preliminary data.</text>
</comment>
<dbReference type="CDD" id="cd04186">
    <property type="entry name" value="GT_2_like_c"/>
    <property type="match status" value="1"/>
</dbReference>
<sequence>MNFKGSLLAVVVTWNSAKYITSCLESLCSVATGIVIIDNASVDNTVEIVREKFPSAHVITNDTNKYLSHALNQGINFKDSQYYFILNPDIELNSKTVNHLVHFLQNHTNVGIVGPRLVYPDGTFQHSCRTFPTLHTVIARGITFNKHRSSISGFMQQHLMINYDHVIPREVDWILGAAMMIRRECINEIGGFDEKYPIYYGDVDLCWRANKHGWKVAYNPEAIAIHHYQRSSARGGIFNPLKWSHARSALRFLIRKNFS</sequence>
<gene>
    <name evidence="2" type="ORF">A3J04_03600</name>
</gene>
<dbReference type="STRING" id="1802129.A3J04_03600"/>
<dbReference type="EMBL" id="MHNZ01000018">
    <property type="protein sequence ID" value="OGZ56365.1"/>
    <property type="molecule type" value="Genomic_DNA"/>
</dbReference>
<dbReference type="PANTHER" id="PTHR43179">
    <property type="entry name" value="RHAMNOSYLTRANSFERASE WBBL"/>
    <property type="match status" value="1"/>
</dbReference>
<dbReference type="SUPFAM" id="SSF53448">
    <property type="entry name" value="Nucleotide-diphospho-sugar transferases"/>
    <property type="match status" value="1"/>
</dbReference>
<dbReference type="Proteomes" id="UP000177954">
    <property type="component" value="Unassembled WGS sequence"/>
</dbReference>
<dbReference type="Pfam" id="PF00535">
    <property type="entry name" value="Glycos_transf_2"/>
    <property type="match status" value="1"/>
</dbReference>
<reference evidence="2 3" key="1">
    <citation type="journal article" date="2016" name="Nat. Commun.">
        <title>Thousands of microbial genomes shed light on interconnected biogeochemical processes in an aquifer system.</title>
        <authorList>
            <person name="Anantharaman K."/>
            <person name="Brown C.T."/>
            <person name="Hug L.A."/>
            <person name="Sharon I."/>
            <person name="Castelle C.J."/>
            <person name="Probst A.J."/>
            <person name="Thomas B.C."/>
            <person name="Singh A."/>
            <person name="Wilkins M.J."/>
            <person name="Karaoz U."/>
            <person name="Brodie E.L."/>
            <person name="Williams K.H."/>
            <person name="Hubbard S.S."/>
            <person name="Banfield J.F."/>
        </authorList>
    </citation>
    <scope>NUCLEOTIDE SEQUENCE [LARGE SCALE GENOMIC DNA]</scope>
</reference>
<evidence type="ECO:0000313" key="2">
    <source>
        <dbReference type="EMBL" id="OGZ56365.1"/>
    </source>
</evidence>
<dbReference type="AlphaFoldDB" id="A0A1G2H1K9"/>
<proteinExistence type="predicted"/>
<evidence type="ECO:0000313" key="3">
    <source>
        <dbReference type="Proteomes" id="UP000177954"/>
    </source>
</evidence>
<organism evidence="2 3">
    <name type="scientific">Candidatus Ryanbacteria bacterium RIFCSPLOWO2_02_FULL_47_14</name>
    <dbReference type="NCBI Taxonomy" id="1802129"/>
    <lineage>
        <taxon>Bacteria</taxon>
        <taxon>Candidatus Ryaniibacteriota</taxon>
    </lineage>
</organism>
<dbReference type="InterPro" id="IPR029044">
    <property type="entry name" value="Nucleotide-diphossugar_trans"/>
</dbReference>